<proteinExistence type="predicted"/>
<name>A0ABZ3CTE3_9GAMM</name>
<sequence length="90" mass="9867">MCITLDAIEYAALADVIVLVSGDRDFDLLPQKFMRCMASGSRVYGVTKLTAHSLINAASQLIPIEGNLLLGWLSFPRKRGRGRASRANPF</sequence>
<dbReference type="EMBL" id="CP151919">
    <property type="protein sequence ID" value="XAD54445.1"/>
    <property type="molecule type" value="Genomic_DNA"/>
</dbReference>
<dbReference type="RefSeq" id="WP_342595147.1">
    <property type="nucleotide sequence ID" value="NZ_CP151919.1"/>
</dbReference>
<protein>
    <submittedName>
        <fullName evidence="2">NYN domain-containing protein</fullName>
    </submittedName>
</protein>
<feature type="domain" description="NYN" evidence="1">
    <location>
        <begin position="3"/>
        <end position="65"/>
    </location>
</feature>
<gene>
    <name evidence="2" type="ORF">AAGT95_00305</name>
</gene>
<dbReference type="Gene3D" id="3.40.50.1010">
    <property type="entry name" value="5'-nuclease"/>
    <property type="match status" value="1"/>
</dbReference>
<reference evidence="2 3" key="1">
    <citation type="submission" date="2024-04" db="EMBL/GenBank/DDBJ databases">
        <title>Salinicola lusitanus LLJ914,a marine bacterium isolated from the Okinawa Trough.</title>
        <authorList>
            <person name="Li J."/>
        </authorList>
    </citation>
    <scope>NUCLEOTIDE SEQUENCE [LARGE SCALE GENOMIC DNA]</scope>
    <source>
        <strain evidence="2 3">LLJ914</strain>
    </source>
</reference>
<evidence type="ECO:0000313" key="2">
    <source>
        <dbReference type="EMBL" id="XAD54445.1"/>
    </source>
</evidence>
<dbReference type="Proteomes" id="UP001453229">
    <property type="component" value="Chromosome"/>
</dbReference>
<keyword evidence="3" id="KW-1185">Reference proteome</keyword>
<dbReference type="Pfam" id="PF01936">
    <property type="entry name" value="NYN"/>
    <property type="match status" value="1"/>
</dbReference>
<evidence type="ECO:0000313" key="3">
    <source>
        <dbReference type="Proteomes" id="UP001453229"/>
    </source>
</evidence>
<dbReference type="InterPro" id="IPR021139">
    <property type="entry name" value="NYN"/>
</dbReference>
<evidence type="ECO:0000259" key="1">
    <source>
        <dbReference type="Pfam" id="PF01936"/>
    </source>
</evidence>
<accession>A0ABZ3CTE3</accession>
<organism evidence="2 3">
    <name type="scientific">Salinicola lusitanus</name>
    <dbReference type="NCBI Taxonomy" id="1949085"/>
    <lineage>
        <taxon>Bacteria</taxon>
        <taxon>Pseudomonadati</taxon>
        <taxon>Pseudomonadota</taxon>
        <taxon>Gammaproteobacteria</taxon>
        <taxon>Oceanospirillales</taxon>
        <taxon>Halomonadaceae</taxon>
        <taxon>Salinicola</taxon>
    </lineage>
</organism>